<dbReference type="InterPro" id="IPR045160">
    <property type="entry name" value="ATG16"/>
</dbReference>
<dbReference type="EMBL" id="HE573027">
    <property type="protein sequence ID" value="CCC52952.1"/>
    <property type="molecule type" value="Genomic_DNA"/>
</dbReference>
<dbReference type="InterPro" id="IPR015943">
    <property type="entry name" value="WD40/YVTN_repeat-like_dom_sf"/>
</dbReference>
<dbReference type="GO" id="GO:0000045">
    <property type="term" value="P:autophagosome assembly"/>
    <property type="evidence" value="ECO:0007669"/>
    <property type="project" value="InterPro"/>
</dbReference>
<dbReference type="VEuPathDB" id="TriTrypDB:TvY486_1104360"/>
<reference evidence="3" key="1">
    <citation type="journal article" date="2012" name="Proc. Natl. Acad. Sci. U.S.A.">
        <title>Antigenic diversity is generated by distinct evolutionary mechanisms in African trypanosome species.</title>
        <authorList>
            <person name="Jackson A.P."/>
            <person name="Berry A."/>
            <person name="Aslett M."/>
            <person name="Allison H.C."/>
            <person name="Burton P."/>
            <person name="Vavrova-Anderson J."/>
            <person name="Brown R."/>
            <person name="Browne H."/>
            <person name="Corton N."/>
            <person name="Hauser H."/>
            <person name="Gamble J."/>
            <person name="Gilderthorp R."/>
            <person name="Marcello L."/>
            <person name="McQuillan J."/>
            <person name="Otto T.D."/>
            <person name="Quail M.A."/>
            <person name="Sanders M.J."/>
            <person name="van Tonder A."/>
            <person name="Ginger M.L."/>
            <person name="Field M.C."/>
            <person name="Barry J.D."/>
            <person name="Hertz-Fowler C."/>
            <person name="Berriman M."/>
        </authorList>
    </citation>
    <scope>NUCLEOTIDE SEQUENCE</scope>
    <source>
        <strain evidence="3">Y486</strain>
    </source>
</reference>
<dbReference type="OMA" id="CKQVWTI"/>
<dbReference type="Gene3D" id="2.130.10.10">
    <property type="entry name" value="YVTN repeat-like/Quinoprotein amine dehydrogenase"/>
    <property type="match status" value="1"/>
</dbReference>
<dbReference type="InterPro" id="IPR001680">
    <property type="entry name" value="WD40_rpt"/>
</dbReference>
<evidence type="ECO:0000313" key="3">
    <source>
        <dbReference type="EMBL" id="CCC52952.1"/>
    </source>
</evidence>
<dbReference type="InterPro" id="IPR036322">
    <property type="entry name" value="WD40_repeat_dom_sf"/>
</dbReference>
<dbReference type="SUPFAM" id="SSF50978">
    <property type="entry name" value="WD40 repeat-like"/>
    <property type="match status" value="1"/>
</dbReference>
<name>G0UAW5_TRYVY</name>
<keyword evidence="1" id="KW-0853">WD repeat</keyword>
<evidence type="ECO:0000256" key="1">
    <source>
        <dbReference type="PROSITE-ProRule" id="PRU00221"/>
    </source>
</evidence>
<gene>
    <name evidence="3" type="ORF">TVY486_1104360</name>
</gene>
<evidence type="ECO:0000256" key="2">
    <source>
        <dbReference type="SAM" id="MobiDB-lite"/>
    </source>
</evidence>
<proteinExistence type="predicted"/>
<feature type="region of interest" description="Disordered" evidence="2">
    <location>
        <begin position="74"/>
        <end position="95"/>
    </location>
</feature>
<dbReference type="SMART" id="SM00320">
    <property type="entry name" value="WD40"/>
    <property type="match status" value="3"/>
</dbReference>
<dbReference type="PANTHER" id="PTHR19878:SF8">
    <property type="entry name" value="AUTOPHAGY-RELATED 16, ISOFORM F"/>
    <property type="match status" value="1"/>
</dbReference>
<organism evidence="3">
    <name type="scientific">Trypanosoma vivax (strain Y486)</name>
    <dbReference type="NCBI Taxonomy" id="1055687"/>
    <lineage>
        <taxon>Eukaryota</taxon>
        <taxon>Discoba</taxon>
        <taxon>Euglenozoa</taxon>
        <taxon>Kinetoplastea</taxon>
        <taxon>Metakinetoplastina</taxon>
        <taxon>Trypanosomatida</taxon>
        <taxon>Trypanosomatidae</taxon>
        <taxon>Trypanosoma</taxon>
        <taxon>Duttonella</taxon>
    </lineage>
</organism>
<protein>
    <submittedName>
        <fullName evidence="3">Uncharacterized protein</fullName>
    </submittedName>
</protein>
<feature type="region of interest" description="Disordered" evidence="2">
    <location>
        <begin position="768"/>
        <end position="806"/>
    </location>
</feature>
<accession>G0UAW5</accession>
<dbReference type="PROSITE" id="PS50082">
    <property type="entry name" value="WD_REPEATS_2"/>
    <property type="match status" value="1"/>
</dbReference>
<dbReference type="PANTHER" id="PTHR19878">
    <property type="entry name" value="AUTOPHAGY PROTEIN 16-LIKE"/>
    <property type="match status" value="1"/>
</dbReference>
<sequence length="1449" mass="157198">MSVPLIPELSLGSVETGGGWGVGEQFARLPPAAVQAKSRAQLYTVAPEREGSVPHDIDGSLSNESEVSTNISISTTEHSGTLSANGIDEDGGENNCSMCSSELSLRPVSSTAAGDSAREQIPTTHYAAVSIEDDETFVDHGSAAKSTAVASCAAANTSVVGSMMKQTPQAPVSQHLKFFRPVSRLVLKQNIRAMVVAPDNASLLVAVDDDPVTLFDFRGVELNPNREMDVTHVHSMAVVRVPAPRLVTFKSSSPKHRTGRSVSVSASATKAQVDSSTELEETYALWCGVSRGSIVIVDLLDYSVSGVLRNAHTQTITGVWYLSYGKVLTAGNDKALKLWDPQARRCIKSRNIATIVSELTYVSSCKQIWAISDDNYIRVFDLNGNNVRVAVQSSDKSENAIRMKNEMRSIRYYESGDLVFVAMTRSLAVINPVTCTVLTDINVSITTLTFLESKAIVTGYGGLLQCKKESIGLLDLSDPLAPSLLYRGAGLDGSVTPVGLRLLTALPFVITAEQEGRTNRYLSVFNYDHSKEFCKGGALAAVPQQRKVTVEVPAVRRAHVVSQQGVVTSAHTAGVAPSSLASSQHPVVFATDRRGVLTREESSMNVLSPQRASVVLNSRIETAFYGGTQTYNNNYASQARSPNNGSLFHRSGDRGQSMHSMTSPELMASLSNIEKKTEDIRALFTHARVSRPLLDDLSKIHSLVSTLAINDQLGPMLDESKVEAIEQEFHTQEGRVIAIAIERLRLSAATAQVGPGTPRYSRIRNVGSRSSCRLPSSAAVGSGNTTPSPREAEKGRCSMGELSNSDYRTEMGPSVGHSDIPSESLLQWVAQLTRSGQSERESHRRQLDSLQQHNTRIIERNTAFINGIARMEQSLRTHAQRLLEEVDAAVTQSVDSNWDSSNQVYNQRHLKLLSQALQQVEQISVSSTPKEVTNAVTSLIALNTRLLNAVQYVHNDVGRSTQQCKAAKRAQKDGSGNESPNTSNSDCVNISINIASGSDIKATGGCLSPSFASPRPSAIKVVATHPQRIVALVTGEVASVEKFIKDSGRFWSCLIETQKVIYLPYEGGGVPNLFEDFMQYAVLWHLRKSQVMVDVCRKESVMVMTEALLSEIVIEGKAVEGGIGQGGSGNAHLTKKQKSVGCERGVGGGNKDLTLLSHDEVLQCDTARLVSVSLELESVASRMRDSFSEPSMSPPAGIAKEAVGGLFLIPSEKFHLHLGKLHGLLYWSRVTMHLLYECLECLSELVFHNDKQPRSFHKDNFKAIEQQVDDWRVFLEDLHSESSQLRSVVVCCLREKSFTQSNSTSPAAGCSRGNHYSARLHVGTSSTDDMSLADVELTTQWVVLFGVYVCRLASGDTAPALFASHDPNAAVSAADLGVVALLDEIAESLEAVRSKAAALLRYCQKVQSRLARVVEEAVVMEESGRVLIPMWRGGPIAERYCKGFCHDMS</sequence>
<feature type="repeat" description="WD" evidence="1">
    <location>
        <begin position="309"/>
        <end position="349"/>
    </location>
</feature>
<feature type="compositionally biased region" description="Polar residues" evidence="2">
    <location>
        <begin position="74"/>
        <end position="84"/>
    </location>
</feature>